<reference evidence="9 10" key="1">
    <citation type="submission" date="2019-02" db="EMBL/GenBank/DDBJ databases">
        <title>Deep-cultivation of Planctomycetes and their phenomic and genomic characterization uncovers novel biology.</title>
        <authorList>
            <person name="Wiegand S."/>
            <person name="Jogler M."/>
            <person name="Boedeker C."/>
            <person name="Pinto D."/>
            <person name="Vollmers J."/>
            <person name="Rivas-Marin E."/>
            <person name="Kohn T."/>
            <person name="Peeters S.H."/>
            <person name="Heuer A."/>
            <person name="Rast P."/>
            <person name="Oberbeckmann S."/>
            <person name="Bunk B."/>
            <person name="Jeske O."/>
            <person name="Meyerdierks A."/>
            <person name="Storesund J.E."/>
            <person name="Kallscheuer N."/>
            <person name="Luecker S."/>
            <person name="Lage O.M."/>
            <person name="Pohl T."/>
            <person name="Merkel B.J."/>
            <person name="Hornburger P."/>
            <person name="Mueller R.-W."/>
            <person name="Bruemmer F."/>
            <person name="Labrenz M."/>
            <person name="Spormann A.M."/>
            <person name="Op den Camp H."/>
            <person name="Overmann J."/>
            <person name="Amann R."/>
            <person name="Jetten M.S.M."/>
            <person name="Mascher T."/>
            <person name="Medema M.H."/>
            <person name="Devos D.P."/>
            <person name="Kaster A.-K."/>
            <person name="Ovreas L."/>
            <person name="Rohde M."/>
            <person name="Galperin M.Y."/>
            <person name="Jogler C."/>
        </authorList>
    </citation>
    <scope>NUCLEOTIDE SEQUENCE [LARGE SCALE GENOMIC DNA]</scope>
    <source>
        <strain evidence="9 10">Pan216</strain>
    </source>
</reference>
<evidence type="ECO:0000256" key="6">
    <source>
        <dbReference type="ARBA" id="ARBA00023136"/>
    </source>
</evidence>
<evidence type="ECO:0000256" key="3">
    <source>
        <dbReference type="ARBA" id="ARBA00022475"/>
    </source>
</evidence>
<dbReference type="InterPro" id="IPR018490">
    <property type="entry name" value="cNMP-bd_dom_sf"/>
</dbReference>
<dbReference type="InterPro" id="IPR023408">
    <property type="entry name" value="MscS_beta-dom_sf"/>
</dbReference>
<dbReference type="InterPro" id="IPR045275">
    <property type="entry name" value="MscS_archaea/bacteria_type"/>
</dbReference>
<dbReference type="SUPFAM" id="SSF51206">
    <property type="entry name" value="cAMP-binding domain-like"/>
    <property type="match status" value="1"/>
</dbReference>
<keyword evidence="3" id="KW-1003">Cell membrane</keyword>
<proteinExistence type="inferred from homology"/>
<dbReference type="Gene3D" id="3.30.70.100">
    <property type="match status" value="1"/>
</dbReference>
<comment type="similarity">
    <text evidence="2">Belongs to the MscS (TC 1.A.23) family.</text>
</comment>
<dbReference type="InterPro" id="IPR006685">
    <property type="entry name" value="MscS_channel_2nd"/>
</dbReference>
<dbReference type="InterPro" id="IPR049278">
    <property type="entry name" value="MS_channel_C"/>
</dbReference>
<dbReference type="PANTHER" id="PTHR30221">
    <property type="entry name" value="SMALL-CONDUCTANCE MECHANOSENSITIVE CHANNEL"/>
    <property type="match status" value="1"/>
</dbReference>
<feature type="domain" description="Cyclic nucleotide-binding" evidence="8">
    <location>
        <begin position="365"/>
        <end position="485"/>
    </location>
</feature>
<dbReference type="PROSITE" id="PS50042">
    <property type="entry name" value="CNMP_BINDING_3"/>
    <property type="match status" value="1"/>
</dbReference>
<feature type="transmembrane region" description="Helical" evidence="7">
    <location>
        <begin position="123"/>
        <end position="142"/>
    </location>
</feature>
<evidence type="ECO:0000313" key="10">
    <source>
        <dbReference type="Proteomes" id="UP000317093"/>
    </source>
</evidence>
<dbReference type="SMART" id="SM00100">
    <property type="entry name" value="cNMP"/>
    <property type="match status" value="1"/>
</dbReference>
<dbReference type="Pfam" id="PF21082">
    <property type="entry name" value="MS_channel_3rd"/>
    <property type="match status" value="1"/>
</dbReference>
<dbReference type="CDD" id="cd00038">
    <property type="entry name" value="CAP_ED"/>
    <property type="match status" value="1"/>
</dbReference>
<keyword evidence="6 7" id="KW-0472">Membrane</keyword>
<keyword evidence="10" id="KW-1185">Reference proteome</keyword>
<evidence type="ECO:0000256" key="2">
    <source>
        <dbReference type="ARBA" id="ARBA00008017"/>
    </source>
</evidence>
<evidence type="ECO:0000256" key="5">
    <source>
        <dbReference type="ARBA" id="ARBA00022989"/>
    </source>
</evidence>
<dbReference type="InterPro" id="IPR018488">
    <property type="entry name" value="cNMP-bd_CS"/>
</dbReference>
<sequence length="520" mass="57615">MDAGLAHATHPLFAAVGGQDYWDHLREAFPYGGIGEAIAFVLIVFIIVFGGEKRRRLASGPFCFCVMSIALSLIASAVPASTSLYTTLVLGSLFLLLSAIGRCVMVIIVELLLSNFLTAMPKILLDMIQWLIYIVALMMVLNDAGIRAAQLATGSALLTAVIGLSLRDTIGNLFAGLAIQAQRPFEVDDWIQFDDKSYHIGKVIEINWRATTVITLDQVEVVVPNATLGQGHIRNFSKPNPWSRRSIFVTVPYAVPPVRVQQIILDAIADSYGVLTYPAPSVVTNDFNDRGVEFWVRFFTTEFDKRDKVDGSARDRIWYALKRHGVELPVAQREVRLEHNNEDAESRMQAAALAERRTVLRELPLFVSLSDQAIDRLASMAETRLYSDGEAIIRQGDEGDELFVIEQGDVRISSGIENKESLTITQLGPGTYFGEMSLMTGARRTATVRAVGNVVVLVVCKAAFRQILLAFPSLVEEICKTISERRQELGDHHENLRRIDDSAPTAEDGLLSRVREFFSL</sequence>
<evidence type="ECO:0000259" key="8">
    <source>
        <dbReference type="PROSITE" id="PS50042"/>
    </source>
</evidence>
<comment type="subcellular location">
    <subcellularLocation>
        <location evidence="1">Cell membrane</location>
        <topology evidence="1">Multi-pass membrane protein</topology>
    </subcellularLocation>
</comment>
<evidence type="ECO:0000256" key="7">
    <source>
        <dbReference type="SAM" id="Phobius"/>
    </source>
</evidence>
<evidence type="ECO:0000256" key="4">
    <source>
        <dbReference type="ARBA" id="ARBA00022692"/>
    </source>
</evidence>
<protein>
    <submittedName>
        <fullName evidence="9">Putative MscS family protein.1</fullName>
    </submittedName>
</protein>
<dbReference type="SUPFAM" id="SSF82689">
    <property type="entry name" value="Mechanosensitive channel protein MscS (YggB), C-terminal domain"/>
    <property type="match status" value="1"/>
</dbReference>
<dbReference type="GO" id="GO:0005886">
    <property type="term" value="C:plasma membrane"/>
    <property type="evidence" value="ECO:0007669"/>
    <property type="project" value="UniProtKB-SubCell"/>
</dbReference>
<feature type="transmembrane region" description="Helical" evidence="7">
    <location>
        <begin position="28"/>
        <end position="50"/>
    </location>
</feature>
<dbReference type="PROSITE" id="PS00889">
    <property type="entry name" value="CNMP_BINDING_2"/>
    <property type="match status" value="1"/>
</dbReference>
<evidence type="ECO:0000313" key="9">
    <source>
        <dbReference type="EMBL" id="QDU64796.1"/>
    </source>
</evidence>
<keyword evidence="4 7" id="KW-0812">Transmembrane</keyword>
<dbReference type="AlphaFoldDB" id="A0A518BCT9"/>
<dbReference type="PRINTS" id="PR00103">
    <property type="entry name" value="CAMPKINASE"/>
</dbReference>
<dbReference type="InterPro" id="IPR014710">
    <property type="entry name" value="RmlC-like_jellyroll"/>
</dbReference>
<dbReference type="Gene3D" id="2.60.120.10">
    <property type="entry name" value="Jelly Rolls"/>
    <property type="match status" value="1"/>
</dbReference>
<dbReference type="Pfam" id="PF00027">
    <property type="entry name" value="cNMP_binding"/>
    <property type="match status" value="1"/>
</dbReference>
<dbReference type="Proteomes" id="UP000317093">
    <property type="component" value="Chromosome"/>
</dbReference>
<gene>
    <name evidence="9" type="ORF">Pan216_56880</name>
</gene>
<dbReference type="EMBL" id="CP036279">
    <property type="protein sequence ID" value="QDU64796.1"/>
    <property type="molecule type" value="Genomic_DNA"/>
</dbReference>
<dbReference type="InterPro" id="IPR010920">
    <property type="entry name" value="LSM_dom_sf"/>
</dbReference>
<dbReference type="RefSeq" id="WP_419193064.1">
    <property type="nucleotide sequence ID" value="NZ_CP036279.1"/>
</dbReference>
<feature type="transmembrane region" description="Helical" evidence="7">
    <location>
        <begin position="57"/>
        <end position="78"/>
    </location>
</feature>
<feature type="transmembrane region" description="Helical" evidence="7">
    <location>
        <begin position="84"/>
        <end position="111"/>
    </location>
</feature>
<dbReference type="InterPro" id="IPR000595">
    <property type="entry name" value="cNMP-bd_dom"/>
</dbReference>
<dbReference type="PROSITE" id="PS00888">
    <property type="entry name" value="CNMP_BINDING_1"/>
    <property type="match status" value="1"/>
</dbReference>
<evidence type="ECO:0000256" key="1">
    <source>
        <dbReference type="ARBA" id="ARBA00004651"/>
    </source>
</evidence>
<dbReference type="InterPro" id="IPR011066">
    <property type="entry name" value="MscS_channel_C_sf"/>
</dbReference>
<dbReference type="SUPFAM" id="SSF50182">
    <property type="entry name" value="Sm-like ribonucleoproteins"/>
    <property type="match status" value="1"/>
</dbReference>
<accession>A0A518BCT9</accession>
<dbReference type="Pfam" id="PF00924">
    <property type="entry name" value="MS_channel_2nd"/>
    <property type="match status" value="1"/>
</dbReference>
<dbReference type="Gene3D" id="1.10.287.1260">
    <property type="match status" value="1"/>
</dbReference>
<dbReference type="PANTHER" id="PTHR30221:SF1">
    <property type="entry name" value="SMALL-CONDUCTANCE MECHANOSENSITIVE CHANNEL"/>
    <property type="match status" value="1"/>
</dbReference>
<name>A0A518BCT9_9BACT</name>
<organism evidence="9 10">
    <name type="scientific">Kolteria novifilia</name>
    <dbReference type="NCBI Taxonomy" id="2527975"/>
    <lineage>
        <taxon>Bacteria</taxon>
        <taxon>Pseudomonadati</taxon>
        <taxon>Planctomycetota</taxon>
        <taxon>Planctomycetia</taxon>
        <taxon>Kolteriales</taxon>
        <taxon>Kolteriaceae</taxon>
        <taxon>Kolteria</taxon>
    </lineage>
</organism>
<dbReference type="KEGG" id="knv:Pan216_56880"/>
<dbReference type="Gene3D" id="2.30.30.60">
    <property type="match status" value="1"/>
</dbReference>
<dbReference type="GO" id="GO:0008381">
    <property type="term" value="F:mechanosensitive monoatomic ion channel activity"/>
    <property type="evidence" value="ECO:0007669"/>
    <property type="project" value="InterPro"/>
</dbReference>
<keyword evidence="5 7" id="KW-1133">Transmembrane helix</keyword>